<dbReference type="AlphaFoldDB" id="A0A2P2QN46"/>
<name>A0A2P2QN46_RHIMU</name>
<protein>
    <submittedName>
        <fullName evidence="1">Uncharacterized protein</fullName>
    </submittedName>
</protein>
<evidence type="ECO:0000313" key="1">
    <source>
        <dbReference type="EMBL" id="MBX68327.1"/>
    </source>
</evidence>
<sequence length="19" mass="2228">MNFTGTKQSTPYNRVLLTR</sequence>
<accession>A0A2P2QN46</accession>
<reference evidence="1" key="1">
    <citation type="submission" date="2018-02" db="EMBL/GenBank/DDBJ databases">
        <title>Rhizophora mucronata_Transcriptome.</title>
        <authorList>
            <person name="Meera S.P."/>
            <person name="Sreeshan A."/>
            <person name="Augustine A."/>
        </authorList>
    </citation>
    <scope>NUCLEOTIDE SEQUENCE</scope>
    <source>
        <tissue evidence="1">Leaf</tissue>
    </source>
</reference>
<dbReference type="EMBL" id="GGEC01087843">
    <property type="protein sequence ID" value="MBX68327.1"/>
    <property type="molecule type" value="Transcribed_RNA"/>
</dbReference>
<organism evidence="1">
    <name type="scientific">Rhizophora mucronata</name>
    <name type="common">Asiatic mangrove</name>
    <dbReference type="NCBI Taxonomy" id="61149"/>
    <lineage>
        <taxon>Eukaryota</taxon>
        <taxon>Viridiplantae</taxon>
        <taxon>Streptophyta</taxon>
        <taxon>Embryophyta</taxon>
        <taxon>Tracheophyta</taxon>
        <taxon>Spermatophyta</taxon>
        <taxon>Magnoliopsida</taxon>
        <taxon>eudicotyledons</taxon>
        <taxon>Gunneridae</taxon>
        <taxon>Pentapetalae</taxon>
        <taxon>rosids</taxon>
        <taxon>fabids</taxon>
        <taxon>Malpighiales</taxon>
        <taxon>Rhizophoraceae</taxon>
        <taxon>Rhizophora</taxon>
    </lineage>
</organism>
<proteinExistence type="predicted"/>